<dbReference type="Gene3D" id="1.10.10.10">
    <property type="entry name" value="Winged helix-like DNA-binding domain superfamily/Winged helix DNA-binding domain"/>
    <property type="match status" value="1"/>
</dbReference>
<dbReference type="RefSeq" id="WP_286658173.1">
    <property type="nucleotide sequence ID" value="NZ_JASZYV010000001.1"/>
</dbReference>
<dbReference type="PROSITE" id="PS50931">
    <property type="entry name" value="HTH_LYSR"/>
    <property type="match status" value="1"/>
</dbReference>
<dbReference type="SUPFAM" id="SSF53850">
    <property type="entry name" value="Periplasmic binding protein-like II"/>
    <property type="match status" value="1"/>
</dbReference>
<evidence type="ECO:0000256" key="4">
    <source>
        <dbReference type="ARBA" id="ARBA00023163"/>
    </source>
</evidence>
<dbReference type="InterPro" id="IPR037402">
    <property type="entry name" value="YidZ_PBP2"/>
</dbReference>
<dbReference type="Pfam" id="PF00126">
    <property type="entry name" value="HTH_1"/>
    <property type="match status" value="1"/>
</dbReference>
<comment type="similarity">
    <text evidence="1">Belongs to the LysR transcriptional regulatory family.</text>
</comment>
<dbReference type="InterPro" id="IPR036388">
    <property type="entry name" value="WH-like_DNA-bd_sf"/>
</dbReference>
<dbReference type="PRINTS" id="PR00039">
    <property type="entry name" value="HTHLYSR"/>
</dbReference>
<name>A0ABT7N518_9BURK</name>
<accession>A0ABT7N518</accession>
<proteinExistence type="inferred from homology"/>
<sequence length="311" mass="34220">MGRSDIRSVDLAMLRTFDALLRERSVSRAASRLFLSQPAVSASLKRLRETFGDPLFTRTAHGVVPTPRALELAPRVEAVLQDMQDLLDTDREFDPATSARILRIAGSDYSSRMLLPMLCTALTAQGSRIRLAWELADYGQLPERLRRGDVDLGLLPRIVPASGVESELLYEDSYVAVARKGHSKFGVGHDLEAFCAMPHVVLGQSRSNLDDAIDQALARQGLSRHVQAAVTTFSQMADLLASTDAVAVFPQRVAARWGHLLDAVSLPFELPAYRLYVCWDTRSNADAAVRWLREMVVGFGRATTPRSATSA</sequence>
<evidence type="ECO:0000313" key="6">
    <source>
        <dbReference type="EMBL" id="MDM0043049.1"/>
    </source>
</evidence>
<dbReference type="Proteomes" id="UP001174908">
    <property type="component" value="Unassembled WGS sequence"/>
</dbReference>
<dbReference type="InterPro" id="IPR036390">
    <property type="entry name" value="WH_DNA-bd_sf"/>
</dbReference>
<keyword evidence="3" id="KW-0238">DNA-binding</keyword>
<dbReference type="PANTHER" id="PTHR30118:SF15">
    <property type="entry name" value="TRANSCRIPTIONAL REGULATORY PROTEIN"/>
    <property type="match status" value="1"/>
</dbReference>
<keyword evidence="2" id="KW-0805">Transcription regulation</keyword>
<comment type="caution">
    <text evidence="6">The sequence shown here is derived from an EMBL/GenBank/DDBJ whole genome shotgun (WGS) entry which is preliminary data.</text>
</comment>
<protein>
    <submittedName>
        <fullName evidence="6">LysR family transcriptional regulator</fullName>
    </submittedName>
</protein>
<dbReference type="Pfam" id="PF03466">
    <property type="entry name" value="LysR_substrate"/>
    <property type="match status" value="1"/>
</dbReference>
<keyword evidence="4" id="KW-0804">Transcription</keyword>
<dbReference type="Gene3D" id="3.40.190.10">
    <property type="entry name" value="Periplasmic binding protein-like II"/>
    <property type="match status" value="2"/>
</dbReference>
<dbReference type="InterPro" id="IPR005119">
    <property type="entry name" value="LysR_subst-bd"/>
</dbReference>
<dbReference type="PANTHER" id="PTHR30118">
    <property type="entry name" value="HTH-TYPE TRANSCRIPTIONAL REGULATOR LEUO-RELATED"/>
    <property type="match status" value="1"/>
</dbReference>
<reference evidence="6" key="1">
    <citation type="submission" date="2023-06" db="EMBL/GenBank/DDBJ databases">
        <authorList>
            <person name="Jiang Y."/>
            <person name="Liu Q."/>
        </authorList>
    </citation>
    <scope>NUCLEOTIDE SEQUENCE</scope>
    <source>
        <strain evidence="6">CGMCC 1.12089</strain>
    </source>
</reference>
<keyword evidence="7" id="KW-1185">Reference proteome</keyword>
<dbReference type="SUPFAM" id="SSF46785">
    <property type="entry name" value="Winged helix' DNA-binding domain"/>
    <property type="match status" value="1"/>
</dbReference>
<evidence type="ECO:0000256" key="3">
    <source>
        <dbReference type="ARBA" id="ARBA00023125"/>
    </source>
</evidence>
<evidence type="ECO:0000313" key="7">
    <source>
        <dbReference type="Proteomes" id="UP001174908"/>
    </source>
</evidence>
<evidence type="ECO:0000256" key="2">
    <source>
        <dbReference type="ARBA" id="ARBA00023015"/>
    </source>
</evidence>
<dbReference type="InterPro" id="IPR000847">
    <property type="entry name" value="LysR_HTH_N"/>
</dbReference>
<evidence type="ECO:0000259" key="5">
    <source>
        <dbReference type="PROSITE" id="PS50931"/>
    </source>
</evidence>
<dbReference type="InterPro" id="IPR050389">
    <property type="entry name" value="LysR-type_TF"/>
</dbReference>
<evidence type="ECO:0000256" key="1">
    <source>
        <dbReference type="ARBA" id="ARBA00009437"/>
    </source>
</evidence>
<organism evidence="6 7">
    <name type="scientific">Variovorax dokdonensis</name>
    <dbReference type="NCBI Taxonomy" id="344883"/>
    <lineage>
        <taxon>Bacteria</taxon>
        <taxon>Pseudomonadati</taxon>
        <taxon>Pseudomonadota</taxon>
        <taxon>Betaproteobacteria</taxon>
        <taxon>Burkholderiales</taxon>
        <taxon>Comamonadaceae</taxon>
        <taxon>Variovorax</taxon>
    </lineage>
</organism>
<gene>
    <name evidence="6" type="ORF">QTH91_01010</name>
</gene>
<dbReference type="EMBL" id="JASZYV010000001">
    <property type="protein sequence ID" value="MDM0043049.1"/>
    <property type="molecule type" value="Genomic_DNA"/>
</dbReference>
<feature type="domain" description="HTH lysR-type" evidence="5">
    <location>
        <begin position="9"/>
        <end position="66"/>
    </location>
</feature>
<dbReference type="CDD" id="cd08417">
    <property type="entry name" value="PBP2_Nitroaromatics_like"/>
    <property type="match status" value="1"/>
</dbReference>